<dbReference type="GeneID" id="7272077"/>
<evidence type="ECO:0000256" key="2">
    <source>
        <dbReference type="ARBA" id="ARBA00022676"/>
    </source>
</evidence>
<dbReference type="HOGENOM" id="CLU_023845_4_1_2"/>
<sequence length="346" mass="38759">MRDEPAVSIVLVNWNGWKDTVECLTSLSRLQYHRIQIVIVDNGSTDGSVEKIGDYCQGRLNVTSPFFPDQPAVVAVSFSLLTAEEARSTGAVNAETGTVTVITNQRNLGFAEANNQGTRFALRAFESDYVLFLNNDTIVDPGFLTAFIAVAKEDPSIGFLGPKTCYYDYQGRRDVINFAGGELSLLTGNTVHIGQNQPDQGQFDTQRTVDYVEGSCLLARSSMLRQIGLLDPGYFVYYEENDLVMRGREAGFSAVYVPTAVIWHKVSASSKKTPIKTYYMARNRFWFMKRHAGWHYPLFLIVFFLSSFWLSTGIHLLYYKSPDAFRAYARGIRDGLRGPAPLPETL</sequence>
<evidence type="ECO:0000256" key="3">
    <source>
        <dbReference type="ARBA" id="ARBA00022679"/>
    </source>
</evidence>
<dbReference type="Pfam" id="PF00535">
    <property type="entry name" value="Glycos_transf_2"/>
    <property type="match status" value="1"/>
</dbReference>
<evidence type="ECO:0000259" key="5">
    <source>
        <dbReference type="Pfam" id="PF00535"/>
    </source>
</evidence>
<keyword evidence="2" id="KW-0328">Glycosyltransferase</keyword>
<dbReference type="GO" id="GO:0016757">
    <property type="term" value="F:glycosyltransferase activity"/>
    <property type="evidence" value="ECO:0007669"/>
    <property type="project" value="UniProtKB-KW"/>
</dbReference>
<evidence type="ECO:0000313" key="6">
    <source>
        <dbReference type="EMBL" id="ACL17639.1"/>
    </source>
</evidence>
<dbReference type="STRING" id="521011.Mpal_2356"/>
<reference evidence="6 7" key="1">
    <citation type="journal article" date="2015" name="Genome Announc.">
        <title>Complete Genome Sequence of Methanosphaerula palustris E1-9CT, a Hydrogenotrophic Methanogen Isolated from a Minerotrophic Fen Peatland.</title>
        <authorList>
            <person name="Cadillo-Quiroz H."/>
            <person name="Browne P."/>
            <person name="Kyrpides N."/>
            <person name="Woyke T."/>
            <person name="Goodwin L."/>
            <person name="Detter C."/>
            <person name="Yavitt J.B."/>
            <person name="Zinder S.H."/>
        </authorList>
    </citation>
    <scope>NUCLEOTIDE SEQUENCE [LARGE SCALE GENOMIC DNA]</scope>
    <source>
        <strain evidence="7">ATCC BAA-1556 / DSM 19958 / E1-9c</strain>
    </source>
</reference>
<feature type="domain" description="Glycosyltransferase 2-like" evidence="5">
    <location>
        <begin position="8"/>
        <end position="61"/>
    </location>
</feature>
<dbReference type="KEGG" id="mpl:Mpal_2356"/>
<dbReference type="PANTHER" id="PTHR43179">
    <property type="entry name" value="RHAMNOSYLTRANSFERASE WBBL"/>
    <property type="match status" value="1"/>
</dbReference>
<dbReference type="SUPFAM" id="SSF53448">
    <property type="entry name" value="Nucleotide-diphospho-sugar transferases"/>
    <property type="match status" value="1"/>
</dbReference>
<dbReference type="CDD" id="cd04186">
    <property type="entry name" value="GT_2_like_c"/>
    <property type="match status" value="1"/>
</dbReference>
<dbReference type="Proteomes" id="UP000002457">
    <property type="component" value="Chromosome"/>
</dbReference>
<keyword evidence="4" id="KW-1133">Transmembrane helix</keyword>
<evidence type="ECO:0000313" key="7">
    <source>
        <dbReference type="Proteomes" id="UP000002457"/>
    </source>
</evidence>
<dbReference type="OrthoDB" id="46222at2157"/>
<dbReference type="InterPro" id="IPR001173">
    <property type="entry name" value="Glyco_trans_2-like"/>
</dbReference>
<dbReference type="AlphaFoldDB" id="B8GED8"/>
<dbReference type="PANTHER" id="PTHR43179:SF12">
    <property type="entry name" value="GALACTOFURANOSYLTRANSFERASE GLFT2"/>
    <property type="match status" value="1"/>
</dbReference>
<organism evidence="6 7">
    <name type="scientific">Methanosphaerula palustris (strain ATCC BAA-1556 / DSM 19958 / E1-9c)</name>
    <dbReference type="NCBI Taxonomy" id="521011"/>
    <lineage>
        <taxon>Archaea</taxon>
        <taxon>Methanobacteriati</taxon>
        <taxon>Methanobacteriota</taxon>
        <taxon>Stenosarchaea group</taxon>
        <taxon>Methanomicrobia</taxon>
        <taxon>Methanomicrobiales</taxon>
        <taxon>Methanoregulaceae</taxon>
        <taxon>Methanosphaerula</taxon>
    </lineage>
</organism>
<dbReference type="eggNOG" id="arCOG01383">
    <property type="taxonomic scope" value="Archaea"/>
</dbReference>
<protein>
    <submittedName>
        <fullName evidence="6">Glycosyl transferase family 2</fullName>
    </submittedName>
</protein>
<dbReference type="Pfam" id="PF13641">
    <property type="entry name" value="Glyco_tranf_2_3"/>
    <property type="match status" value="1"/>
</dbReference>
<keyword evidence="3 6" id="KW-0808">Transferase</keyword>
<dbReference type="RefSeq" id="WP_012618958.1">
    <property type="nucleotide sequence ID" value="NC_011832.1"/>
</dbReference>
<keyword evidence="4" id="KW-0812">Transmembrane</keyword>
<feature type="transmembrane region" description="Helical" evidence="4">
    <location>
        <begin position="294"/>
        <end position="318"/>
    </location>
</feature>
<evidence type="ECO:0000256" key="1">
    <source>
        <dbReference type="ARBA" id="ARBA00006739"/>
    </source>
</evidence>
<name>B8GED8_METPE</name>
<dbReference type="InterPro" id="IPR029044">
    <property type="entry name" value="Nucleotide-diphossugar_trans"/>
</dbReference>
<proteinExistence type="inferred from homology"/>
<dbReference type="EMBL" id="CP001338">
    <property type="protein sequence ID" value="ACL17639.1"/>
    <property type="molecule type" value="Genomic_DNA"/>
</dbReference>
<keyword evidence="7" id="KW-1185">Reference proteome</keyword>
<evidence type="ECO:0000256" key="4">
    <source>
        <dbReference type="SAM" id="Phobius"/>
    </source>
</evidence>
<dbReference type="Gene3D" id="3.90.550.10">
    <property type="entry name" value="Spore Coat Polysaccharide Biosynthesis Protein SpsA, Chain A"/>
    <property type="match status" value="1"/>
</dbReference>
<accession>B8GED8</accession>
<dbReference type="CAZy" id="GT2">
    <property type="family name" value="Glycosyltransferase Family 2"/>
</dbReference>
<comment type="similarity">
    <text evidence="1">Belongs to the glycosyltransferase 2 family.</text>
</comment>
<gene>
    <name evidence="6" type="ordered locus">Mpal_2356</name>
</gene>
<keyword evidence="4" id="KW-0472">Membrane</keyword>